<gene>
    <name evidence="1" type="ORF">NGX11_07400</name>
</gene>
<evidence type="ECO:0000313" key="1">
    <source>
        <dbReference type="EMBL" id="UYF42731.1"/>
    </source>
</evidence>
<dbReference type="AlphaFoldDB" id="A0AA46NMU9"/>
<reference evidence="1" key="1">
    <citation type="journal article" date="2022" name="Front. Microbiol.">
        <title>Species classification and novel plasmid identifications in Arcobacter cryaerophilus and Arcobacter cryaerophilus-like organisms.</title>
        <authorList>
            <person name="Zhou G."/>
            <person name="Wang M."/>
            <person name="Wang H."/>
            <person name="Chen X."/>
            <person name="Gu Y."/>
            <person name="Shao Z."/>
            <person name="Zhang J."/>
            <person name="Zhang M."/>
        </authorList>
    </citation>
    <scope>NUCLEOTIDE SEQUENCE</scope>
    <source>
        <strain evidence="1">ICDCAC48</strain>
    </source>
</reference>
<proteinExistence type="predicted"/>
<dbReference type="Proteomes" id="UP001164100">
    <property type="component" value="Chromosome"/>
</dbReference>
<dbReference type="EMBL" id="CP099556">
    <property type="protein sequence ID" value="UYF42731.1"/>
    <property type="molecule type" value="Genomic_DNA"/>
</dbReference>
<organism evidence="1 2">
    <name type="scientific">Aliarcobacter cryaerophilus</name>
    <dbReference type="NCBI Taxonomy" id="28198"/>
    <lineage>
        <taxon>Bacteria</taxon>
        <taxon>Pseudomonadati</taxon>
        <taxon>Campylobacterota</taxon>
        <taxon>Epsilonproteobacteria</taxon>
        <taxon>Campylobacterales</taxon>
        <taxon>Arcobacteraceae</taxon>
        <taxon>Aliarcobacter</taxon>
    </lineage>
</organism>
<name>A0AA46NMU9_9BACT</name>
<dbReference type="RefSeq" id="WP_263514264.1">
    <property type="nucleotide sequence ID" value="NZ_CP099556.1"/>
</dbReference>
<accession>A0AA46NMU9</accession>
<sequence length="201" mass="23033">MKFIFIVLISFYFLHAGTLSVKEDFVKVSINGDLYTINKNEEKNFIDGSTICYEDGQGRLIINNSIQLIKNEVNCIQTEIKDENLFKDLVVNLKDNLLVSFSNTKEKVLDGVSSKDINFNNNVENIKINKKQKYIIVRSESSGPLPIKLIIKNKEDKIIKSFINKKGLNTNFILNVNELEKGNSIYIYNGFNMIIKNIIID</sequence>
<protein>
    <submittedName>
        <fullName evidence="1">Uncharacterized protein</fullName>
    </submittedName>
</protein>
<evidence type="ECO:0000313" key="2">
    <source>
        <dbReference type="Proteomes" id="UP001164100"/>
    </source>
</evidence>